<evidence type="ECO:0000313" key="3">
    <source>
        <dbReference type="EMBL" id="KAK7946951.1"/>
    </source>
</evidence>
<reference evidence="3 4" key="1">
    <citation type="submission" date="2023-01" db="EMBL/GenBank/DDBJ databases">
        <title>Analysis of 21 Apiospora genomes using comparative genomics revels a genus with tremendous synthesis potential of carbohydrate active enzymes and secondary metabolites.</title>
        <authorList>
            <person name="Sorensen T."/>
        </authorList>
    </citation>
    <scope>NUCLEOTIDE SEQUENCE [LARGE SCALE GENOMIC DNA]</scope>
    <source>
        <strain evidence="3 4">CBS 24483</strain>
    </source>
</reference>
<feature type="domain" description="Prion-inhibition and propagation HeLo" evidence="2">
    <location>
        <begin position="11"/>
        <end position="104"/>
    </location>
</feature>
<dbReference type="Pfam" id="PF14479">
    <property type="entry name" value="HeLo"/>
    <property type="match status" value="1"/>
</dbReference>
<dbReference type="RefSeq" id="XP_066696985.1">
    <property type="nucleotide sequence ID" value="XM_066847494.1"/>
</dbReference>
<protein>
    <recommendedName>
        <fullName evidence="2">Prion-inhibition and propagation HeLo domain-containing protein</fullName>
    </recommendedName>
</protein>
<dbReference type="EMBL" id="JAQQWE010000007">
    <property type="protein sequence ID" value="KAK7946951.1"/>
    <property type="molecule type" value="Genomic_DNA"/>
</dbReference>
<evidence type="ECO:0000259" key="2">
    <source>
        <dbReference type="Pfam" id="PF14479"/>
    </source>
</evidence>
<keyword evidence="4" id="KW-1185">Reference proteome</keyword>
<dbReference type="InterPro" id="IPR029498">
    <property type="entry name" value="HeLo_dom"/>
</dbReference>
<comment type="caution">
    <text evidence="3">The sequence shown here is derived from an EMBL/GenBank/DDBJ whole genome shotgun (WGS) entry which is preliminary data.</text>
</comment>
<dbReference type="GeneID" id="92080556"/>
<dbReference type="Proteomes" id="UP001391051">
    <property type="component" value="Unassembled WGS sequence"/>
</dbReference>
<evidence type="ECO:0000256" key="1">
    <source>
        <dbReference type="SAM" id="MobiDB-lite"/>
    </source>
</evidence>
<organism evidence="3 4">
    <name type="scientific">Apiospora aurea</name>
    <dbReference type="NCBI Taxonomy" id="335848"/>
    <lineage>
        <taxon>Eukaryota</taxon>
        <taxon>Fungi</taxon>
        <taxon>Dikarya</taxon>
        <taxon>Ascomycota</taxon>
        <taxon>Pezizomycotina</taxon>
        <taxon>Sordariomycetes</taxon>
        <taxon>Xylariomycetidae</taxon>
        <taxon>Amphisphaeriales</taxon>
        <taxon>Apiosporaceae</taxon>
        <taxon>Apiospora</taxon>
    </lineage>
</organism>
<evidence type="ECO:0000313" key="4">
    <source>
        <dbReference type="Proteomes" id="UP001391051"/>
    </source>
</evidence>
<gene>
    <name evidence="3" type="ORF">PG986_011272</name>
</gene>
<proteinExistence type="predicted"/>
<dbReference type="InterPro" id="IPR038305">
    <property type="entry name" value="HeLo_sf"/>
</dbReference>
<feature type="region of interest" description="Disordered" evidence="1">
    <location>
        <begin position="141"/>
        <end position="174"/>
    </location>
</feature>
<name>A0ABR1Q4M0_9PEZI</name>
<accession>A0ABR1Q4M0</accession>
<dbReference type="Gene3D" id="1.20.120.1020">
    <property type="entry name" value="Prion-inhibition and propagation, HeLo domain"/>
    <property type="match status" value="1"/>
</dbReference>
<sequence>MSHEAEAGGGAARIYSRLSTALSWFNHVCIARDAVLKTGSLMPKLDNAELRLSRWGHSVDLCVDTSKLSDEQKDRVQEPLDRFAGKFATCFFDCLADEEEKSYNIGIENWKYDEVEPFGPDWPNPTTRHLHEKTQALAAGRRRWPSMLVSSPPPTDGGGGPERIVIYKKTDSRA</sequence>